<dbReference type="Gene3D" id="1.25.40.10">
    <property type="entry name" value="Tetratricopeptide repeat domain"/>
    <property type="match status" value="1"/>
</dbReference>
<dbReference type="EMBL" id="JBEPMO010000005">
    <property type="protein sequence ID" value="MET3731591.1"/>
    <property type="molecule type" value="Genomic_DNA"/>
</dbReference>
<protein>
    <submittedName>
        <fullName evidence="2">Large-conductance mechanosensitive channel/AraC-like DNA-binding protein</fullName>
    </submittedName>
</protein>
<dbReference type="Proteomes" id="UP001549146">
    <property type="component" value="Unassembled WGS sequence"/>
</dbReference>
<feature type="transmembrane region" description="Helical" evidence="1">
    <location>
        <begin position="393"/>
        <end position="417"/>
    </location>
</feature>
<keyword evidence="1" id="KW-1133">Transmembrane helix</keyword>
<proteinExistence type="predicted"/>
<keyword evidence="1" id="KW-0472">Membrane</keyword>
<dbReference type="SUPFAM" id="SSF48452">
    <property type="entry name" value="TPR-like"/>
    <property type="match status" value="1"/>
</dbReference>
<keyword evidence="1" id="KW-0812">Transmembrane</keyword>
<gene>
    <name evidence="2" type="ORF">ABID46_001165</name>
</gene>
<feature type="transmembrane region" description="Helical" evidence="1">
    <location>
        <begin position="12"/>
        <end position="33"/>
    </location>
</feature>
<accession>A0ABV2LSP0</accession>
<evidence type="ECO:0000313" key="3">
    <source>
        <dbReference type="Proteomes" id="UP001549146"/>
    </source>
</evidence>
<organism evidence="2 3">
    <name type="scientific">Moheibacter stercoris</name>
    <dbReference type="NCBI Taxonomy" id="1628251"/>
    <lineage>
        <taxon>Bacteria</taxon>
        <taxon>Pseudomonadati</taxon>
        <taxon>Bacteroidota</taxon>
        <taxon>Flavobacteriia</taxon>
        <taxon>Flavobacteriales</taxon>
        <taxon>Weeksellaceae</taxon>
        <taxon>Moheibacter</taxon>
    </lineage>
</organism>
<keyword evidence="3" id="KW-1185">Reference proteome</keyword>
<dbReference type="InterPro" id="IPR011990">
    <property type="entry name" value="TPR-like_helical_dom_sf"/>
</dbReference>
<dbReference type="RefSeq" id="WP_354508001.1">
    <property type="nucleotide sequence ID" value="NZ_JBEPMO010000005.1"/>
</dbReference>
<comment type="caution">
    <text evidence="2">The sequence shown here is derived from an EMBL/GenBank/DDBJ whole genome shotgun (WGS) entry which is preliminary data.</text>
</comment>
<sequence>MGKQFQFTGQGFYYFYILIFLFSPQFVQAQIYAEFLLDKSYGERQEFLVKNYYNNHALIKDSVAYNKEIEKINQLGKKHKDQELILESKFMRLNYLSSRNYRNYLQEINEFINQADRLKIKQLQVRSRQALGFHYFYELNDYGKAIFHFLKSYEYLENLKEEDFPEKQEALLNIANICYNVGFETKALFYLQEAEKYNYSYSEGLKYNILNTKALIYNKLGNIDMSISIHNNVYNATKNTKFEEWNIISNNDIAMLYFNQNNFSKVKSYLDDLTMENIERFPCQYQQRNILYAKYYLASHTYPNFFEKVELLIPYFEKGEICSMNKIEFLSLLYSYYKSKSDYHNTLIIADKLLKTIKESDRTIQSNEVKIAIEQNNFEILQQKEKELNRSKYITYILNFFYVALIVFAILTFIFIFKRKQELNRKRLIENQTILQKKEQEISQANSFIEKFKSDIIEKNKIIDEMTAKIQHSNPNFQETDHELLNKLVILTEDDWLRFKKEFTILYPNFFETLGNESTQITPALKRLAALLYLRLNFQEISNTLGISKDSVARTNRRLKNVLNIPKDQDFIDWYREKLK</sequence>
<name>A0ABV2LSP0_9FLAO</name>
<reference evidence="2 3" key="1">
    <citation type="submission" date="2024-06" db="EMBL/GenBank/DDBJ databases">
        <title>Genomic Encyclopedia of Type Strains, Phase IV (KMG-IV): sequencing the most valuable type-strain genomes for metagenomic binning, comparative biology and taxonomic classification.</title>
        <authorList>
            <person name="Goeker M."/>
        </authorList>
    </citation>
    <scope>NUCLEOTIDE SEQUENCE [LARGE SCALE GENOMIC DNA]</scope>
    <source>
        <strain evidence="2 3">DSM 29388</strain>
    </source>
</reference>
<evidence type="ECO:0000256" key="1">
    <source>
        <dbReference type="SAM" id="Phobius"/>
    </source>
</evidence>
<evidence type="ECO:0000313" key="2">
    <source>
        <dbReference type="EMBL" id="MET3731591.1"/>
    </source>
</evidence>